<gene>
    <name evidence="1" type="ORF">BAOM_3118</name>
</gene>
<name>A0A3T0KTI7_9BACI</name>
<dbReference type="AlphaFoldDB" id="A0A3T0KTI7"/>
<dbReference type="EMBL" id="CP026095">
    <property type="protein sequence ID" value="AZV43727.1"/>
    <property type="molecule type" value="Genomic_DNA"/>
</dbReference>
<reference evidence="1 2" key="1">
    <citation type="submission" date="2018-01" db="EMBL/GenBank/DDBJ databases">
        <title>Bacillus asahii Genome sequencing and assembly.</title>
        <authorList>
            <person name="Jiang H."/>
            <person name="Feng Y."/>
            <person name="Zhao F."/>
            <person name="Lin X."/>
        </authorList>
    </citation>
    <scope>NUCLEOTIDE SEQUENCE [LARGE SCALE GENOMIC DNA]</scope>
    <source>
        <strain evidence="1 2">OM18</strain>
    </source>
</reference>
<dbReference type="Proteomes" id="UP000283095">
    <property type="component" value="Chromosome"/>
</dbReference>
<evidence type="ECO:0000313" key="1">
    <source>
        <dbReference type="EMBL" id="AZV43727.1"/>
    </source>
</evidence>
<sequence length="148" mass="15970">MLTGNDLVSGTKVIDFYEVKAVTSNKLTLSKTPTGAIVTVYKVNVDGTNGQEYTLGTPGTNATEYSVAGKDLTFHTGVTNGTQFRVYYKVTTASDTKTIKVSSDAFGGTFRGVLKCLVVDEFTKDAFEADLVIPNAKFEDNFNLSLKI</sequence>
<accession>A0A3T0KTI7</accession>
<proteinExistence type="predicted"/>
<evidence type="ECO:0000313" key="2">
    <source>
        <dbReference type="Proteomes" id="UP000283095"/>
    </source>
</evidence>
<dbReference type="RefSeq" id="WP_127760843.1">
    <property type="nucleotide sequence ID" value="NZ_CP026095.1"/>
</dbReference>
<dbReference type="KEGG" id="pasa:BAOM_3118"/>
<protein>
    <submittedName>
        <fullName evidence="1">Uncharacterized protein</fullName>
    </submittedName>
</protein>
<dbReference type="OrthoDB" id="1903365at2"/>
<organism evidence="1 2">
    <name type="scientific">Peribacillus asahii</name>
    <dbReference type="NCBI Taxonomy" id="228899"/>
    <lineage>
        <taxon>Bacteria</taxon>
        <taxon>Bacillati</taxon>
        <taxon>Bacillota</taxon>
        <taxon>Bacilli</taxon>
        <taxon>Bacillales</taxon>
        <taxon>Bacillaceae</taxon>
        <taxon>Peribacillus</taxon>
    </lineage>
</organism>